<keyword evidence="3 6" id="KW-0808">Transferase</keyword>
<dbReference type="InterPro" id="IPR031303">
    <property type="entry name" value="C5_meth_CS"/>
</dbReference>
<name>A0ABT9P9H2_9ACTN</name>
<dbReference type="GO" id="GO:0003886">
    <property type="term" value="F:DNA (cytosine-5-)-methyltransferase activity"/>
    <property type="evidence" value="ECO:0007669"/>
    <property type="project" value="UniProtKB-EC"/>
</dbReference>
<dbReference type="EMBL" id="JAUSQZ010000001">
    <property type="protein sequence ID" value="MDP9829345.1"/>
    <property type="molecule type" value="Genomic_DNA"/>
</dbReference>
<dbReference type="RefSeq" id="WP_307247448.1">
    <property type="nucleotide sequence ID" value="NZ_JAUSQZ010000001.1"/>
</dbReference>
<dbReference type="PANTHER" id="PTHR46098:SF1">
    <property type="entry name" value="TRNA (CYTOSINE(38)-C(5))-METHYLTRANSFERASE"/>
    <property type="match status" value="1"/>
</dbReference>
<comment type="caution">
    <text evidence="6">The sequence shown here is derived from an EMBL/GenBank/DDBJ whole genome shotgun (WGS) entry which is preliminary data.</text>
</comment>
<dbReference type="Pfam" id="PF00145">
    <property type="entry name" value="DNA_methylase"/>
    <property type="match status" value="1"/>
</dbReference>
<keyword evidence="2 6" id="KW-0489">Methyltransferase</keyword>
<keyword evidence="4" id="KW-0949">S-adenosyl-L-methionine</keyword>
<dbReference type="PROSITE" id="PS00095">
    <property type="entry name" value="C5_MTASE_2"/>
    <property type="match status" value="1"/>
</dbReference>
<dbReference type="Gene3D" id="3.40.50.150">
    <property type="entry name" value="Vaccinia Virus protein VP39"/>
    <property type="match status" value="1"/>
</dbReference>
<gene>
    <name evidence="6" type="ORF">J2S57_005094</name>
</gene>
<evidence type="ECO:0000256" key="1">
    <source>
        <dbReference type="ARBA" id="ARBA00011975"/>
    </source>
</evidence>
<dbReference type="InterPro" id="IPR029063">
    <property type="entry name" value="SAM-dependent_MTases_sf"/>
</dbReference>
<dbReference type="Gene3D" id="3.90.120.10">
    <property type="entry name" value="DNA Methylase, subunit A, domain 2"/>
    <property type="match status" value="1"/>
</dbReference>
<dbReference type="GO" id="GO:0032259">
    <property type="term" value="P:methylation"/>
    <property type="evidence" value="ECO:0007669"/>
    <property type="project" value="UniProtKB-KW"/>
</dbReference>
<dbReference type="EC" id="2.1.1.37" evidence="1"/>
<evidence type="ECO:0000256" key="4">
    <source>
        <dbReference type="ARBA" id="ARBA00022691"/>
    </source>
</evidence>
<protein>
    <recommendedName>
        <fullName evidence="1">DNA (cytosine-5-)-methyltransferase</fullName>
        <ecNumber evidence="1">2.1.1.37</ecNumber>
    </recommendedName>
</protein>
<keyword evidence="5" id="KW-0680">Restriction system</keyword>
<dbReference type="PANTHER" id="PTHR46098">
    <property type="entry name" value="TRNA (CYTOSINE(38)-C(5))-METHYLTRANSFERASE"/>
    <property type="match status" value="1"/>
</dbReference>
<dbReference type="Proteomes" id="UP001235712">
    <property type="component" value="Unassembled WGS sequence"/>
</dbReference>
<dbReference type="SUPFAM" id="SSF53335">
    <property type="entry name" value="S-adenosyl-L-methionine-dependent methyltransferases"/>
    <property type="match status" value="1"/>
</dbReference>
<organism evidence="6 7">
    <name type="scientific">Kineosporia succinea</name>
    <dbReference type="NCBI Taxonomy" id="84632"/>
    <lineage>
        <taxon>Bacteria</taxon>
        <taxon>Bacillati</taxon>
        <taxon>Actinomycetota</taxon>
        <taxon>Actinomycetes</taxon>
        <taxon>Kineosporiales</taxon>
        <taxon>Kineosporiaceae</taxon>
        <taxon>Kineosporia</taxon>
    </lineage>
</organism>
<evidence type="ECO:0000313" key="6">
    <source>
        <dbReference type="EMBL" id="MDP9829345.1"/>
    </source>
</evidence>
<sequence>MMLRLNDWFCGAGGATQGAHTVPGVEPILAANHNEQAIATHSANFPDVEHFRGDIKDLDVAGHPYAEIFWASPECTNWSVAKGKKVDYDGSNAQLGLFGDVEIEDDVMRSRALMQDVIRYLEGMDLRQQPVLAGVVENVTDIRKWEHWHAWRSRIEKIGYRTRLIALNSMHAESTRAPRAPQSRDRLYLAYWHTKIGRDPDWDRWLRPSAHCPTCDRDIAAVQSWKKPGVDMGRYRSQYVYRCPTTSCRGQVVEPVFVPAAAAIDWTLPGTRIGDRAKPLADKTLARIRAGIEKYARPVVVRNNSVRAGESAAHLSVPVQRAMGALTTAGHQSIAVPPMLVPAGGTWNETGQPVSLPMRARTTRETEGILVPPLLIPVEGREGKQAASSQEHLRTMTTRNETGLLIPPFITELRGGGSDHRPLSESLATITASGNHHGLVTMQAWASLYGYDSGELRDHLRNPLPTQTTVQGDGVLTGSGLPAVEDCLFRMLEPHEIHAGMAFVPGYIVLGSKRDKVRQLGNAVTPPVAEVLVSALVECISGEQIERAAA</sequence>
<dbReference type="InterPro" id="IPR001525">
    <property type="entry name" value="C5_MeTfrase"/>
</dbReference>
<evidence type="ECO:0000313" key="7">
    <source>
        <dbReference type="Proteomes" id="UP001235712"/>
    </source>
</evidence>
<evidence type="ECO:0000256" key="5">
    <source>
        <dbReference type="ARBA" id="ARBA00022747"/>
    </source>
</evidence>
<keyword evidence="7" id="KW-1185">Reference proteome</keyword>
<evidence type="ECO:0000256" key="3">
    <source>
        <dbReference type="ARBA" id="ARBA00022679"/>
    </source>
</evidence>
<evidence type="ECO:0000256" key="2">
    <source>
        <dbReference type="ARBA" id="ARBA00022603"/>
    </source>
</evidence>
<reference evidence="6 7" key="1">
    <citation type="submission" date="2023-07" db="EMBL/GenBank/DDBJ databases">
        <title>Sequencing the genomes of 1000 actinobacteria strains.</title>
        <authorList>
            <person name="Klenk H.-P."/>
        </authorList>
    </citation>
    <scope>NUCLEOTIDE SEQUENCE [LARGE SCALE GENOMIC DNA]</scope>
    <source>
        <strain evidence="6 7">DSM 44388</strain>
    </source>
</reference>
<proteinExistence type="predicted"/>
<accession>A0ABT9P9H2</accession>
<dbReference type="InterPro" id="IPR050750">
    <property type="entry name" value="C5-MTase"/>
</dbReference>